<keyword evidence="6" id="KW-1185">Reference proteome</keyword>
<accession>A0A170ZXI7</accession>
<sequence>MKNESKSVVCFGEVLWDVLPNQVKPGGAPMNVAYHLRKFGVDSHMISRVGADEMGLRLLNLLDQWQIPAGYCPRDTEHVTGQVIAKILPGNEMEYTIQHHAAWDYICCSEEQESLVAKADAFVFGSLAARGETSRETLFRLLEKAQYKVFDINLRAPFYNSEIVEQLLEKCNLLKMNENELYLLSQWYLLSADNEAASVRTLQERFGIDEVIVTRGGDGASYYSASETCSIAAYPVEVQDTVGSGDSFLAAFLAQKLQGAAPYDRMKYASALGSFVASRDGACPAYTLDQLKLFIAQKEEEVVW</sequence>
<comment type="similarity">
    <text evidence="1">Belongs to the carbohydrate kinase PfkB family.</text>
</comment>
<dbReference type="PANTHER" id="PTHR43085">
    <property type="entry name" value="HEXOKINASE FAMILY MEMBER"/>
    <property type="match status" value="1"/>
</dbReference>
<dbReference type="InterPro" id="IPR011611">
    <property type="entry name" value="PfkB_dom"/>
</dbReference>
<dbReference type="Proteomes" id="UP000076586">
    <property type="component" value="Unassembled WGS sequence"/>
</dbReference>
<reference evidence="6" key="2">
    <citation type="journal article" date="2017" name="Genome Announc.">
        <title>Draft genome sequence of Paludibacter jiangxiensis NM7(T), a propionate-producing fermentative bacterium.</title>
        <authorList>
            <person name="Qiu Y.-L."/>
            <person name="Tourlousse D.M."/>
            <person name="Matsuura N."/>
            <person name="Ohashi A."/>
            <person name="Sekiguchi Y."/>
        </authorList>
    </citation>
    <scope>NUCLEOTIDE SEQUENCE [LARGE SCALE GENOMIC DNA]</scope>
    <source>
        <strain evidence="6">NM7</strain>
    </source>
</reference>
<dbReference type="RefSeq" id="WP_068703987.1">
    <property type="nucleotide sequence ID" value="NZ_BDCR01000003.1"/>
</dbReference>
<name>A0A170ZXI7_9BACT</name>
<keyword evidence="2" id="KW-0808">Transferase</keyword>
<dbReference type="Pfam" id="PF00294">
    <property type="entry name" value="PfkB"/>
    <property type="match status" value="1"/>
</dbReference>
<feature type="domain" description="Carbohydrate kinase PfkB" evidence="4">
    <location>
        <begin position="22"/>
        <end position="283"/>
    </location>
</feature>
<evidence type="ECO:0000313" key="5">
    <source>
        <dbReference type="EMBL" id="GAT63112.1"/>
    </source>
</evidence>
<gene>
    <name evidence="5" type="ORF">PJIAN_3426</name>
</gene>
<dbReference type="InterPro" id="IPR002173">
    <property type="entry name" value="Carboh/pur_kinase_PfkB_CS"/>
</dbReference>
<protein>
    <submittedName>
        <fullName evidence="5">Fructokinase</fullName>
    </submittedName>
</protein>
<dbReference type="PANTHER" id="PTHR43085:SF57">
    <property type="entry name" value="CARBOHYDRATE KINASE PFKB DOMAIN-CONTAINING PROTEIN"/>
    <property type="match status" value="1"/>
</dbReference>
<dbReference type="InterPro" id="IPR050306">
    <property type="entry name" value="PfkB_Carbo_kinase"/>
</dbReference>
<evidence type="ECO:0000256" key="2">
    <source>
        <dbReference type="ARBA" id="ARBA00022679"/>
    </source>
</evidence>
<dbReference type="OrthoDB" id="9813569at2"/>
<reference evidence="6" key="1">
    <citation type="submission" date="2016-04" db="EMBL/GenBank/DDBJ databases">
        <title>Draft genome sequence of Paludibacter jiangxiensis strain NM7.</title>
        <authorList>
            <person name="Qiu Y."/>
            <person name="Matsuura N."/>
            <person name="Ohashi A."/>
            <person name="Tourlousse M.D."/>
            <person name="Sekiguchi Y."/>
        </authorList>
    </citation>
    <scope>NUCLEOTIDE SEQUENCE [LARGE SCALE GENOMIC DNA]</scope>
    <source>
        <strain evidence="6">NM7</strain>
    </source>
</reference>
<dbReference type="EMBL" id="BDCR01000003">
    <property type="protein sequence ID" value="GAT63112.1"/>
    <property type="molecule type" value="Genomic_DNA"/>
</dbReference>
<comment type="caution">
    <text evidence="5">The sequence shown here is derived from an EMBL/GenBank/DDBJ whole genome shotgun (WGS) entry which is preliminary data.</text>
</comment>
<evidence type="ECO:0000313" key="6">
    <source>
        <dbReference type="Proteomes" id="UP000076586"/>
    </source>
</evidence>
<proteinExistence type="inferred from homology"/>
<dbReference type="PROSITE" id="PS00584">
    <property type="entry name" value="PFKB_KINASES_2"/>
    <property type="match status" value="1"/>
</dbReference>
<dbReference type="STRING" id="681398.PJIAN_3426"/>
<dbReference type="GO" id="GO:0016301">
    <property type="term" value="F:kinase activity"/>
    <property type="evidence" value="ECO:0007669"/>
    <property type="project" value="UniProtKB-KW"/>
</dbReference>
<keyword evidence="3 5" id="KW-0418">Kinase</keyword>
<dbReference type="AlphaFoldDB" id="A0A170ZXI7"/>
<dbReference type="Gene3D" id="3.40.1190.20">
    <property type="match status" value="1"/>
</dbReference>
<evidence type="ECO:0000259" key="4">
    <source>
        <dbReference type="Pfam" id="PF00294"/>
    </source>
</evidence>
<dbReference type="CDD" id="cd01167">
    <property type="entry name" value="bac_FRK"/>
    <property type="match status" value="1"/>
</dbReference>
<evidence type="ECO:0000256" key="3">
    <source>
        <dbReference type="ARBA" id="ARBA00022777"/>
    </source>
</evidence>
<organism evidence="5 6">
    <name type="scientific">Paludibacter jiangxiensis</name>
    <dbReference type="NCBI Taxonomy" id="681398"/>
    <lineage>
        <taxon>Bacteria</taxon>
        <taxon>Pseudomonadati</taxon>
        <taxon>Bacteroidota</taxon>
        <taxon>Bacteroidia</taxon>
        <taxon>Bacteroidales</taxon>
        <taxon>Paludibacteraceae</taxon>
        <taxon>Paludibacter</taxon>
    </lineage>
</organism>
<dbReference type="SUPFAM" id="SSF53613">
    <property type="entry name" value="Ribokinase-like"/>
    <property type="match status" value="1"/>
</dbReference>
<evidence type="ECO:0000256" key="1">
    <source>
        <dbReference type="ARBA" id="ARBA00010688"/>
    </source>
</evidence>
<dbReference type="PROSITE" id="PS00583">
    <property type="entry name" value="PFKB_KINASES_1"/>
    <property type="match status" value="1"/>
</dbReference>
<dbReference type="InterPro" id="IPR029056">
    <property type="entry name" value="Ribokinase-like"/>
</dbReference>